<comment type="cofactor">
    <cofactor evidence="1 5">
        <name>FAD</name>
        <dbReference type="ChEBI" id="CHEBI:57692"/>
    </cofactor>
</comment>
<organism evidence="10 11">
    <name type="scientific">Melittangium boletus DSM 14713</name>
    <dbReference type="NCBI Taxonomy" id="1294270"/>
    <lineage>
        <taxon>Bacteria</taxon>
        <taxon>Pseudomonadati</taxon>
        <taxon>Myxococcota</taxon>
        <taxon>Myxococcia</taxon>
        <taxon>Myxococcales</taxon>
        <taxon>Cystobacterineae</taxon>
        <taxon>Archangiaceae</taxon>
        <taxon>Melittangium</taxon>
    </lineage>
</organism>
<evidence type="ECO:0000313" key="10">
    <source>
        <dbReference type="EMBL" id="ATB30786.1"/>
    </source>
</evidence>
<dbReference type="InterPro" id="IPR046373">
    <property type="entry name" value="Acyl-CoA_Oxase/DH_mid-dom_sf"/>
</dbReference>
<dbReference type="PANTHER" id="PTHR42803">
    <property type="entry name" value="ACYL-COA DEHYDROGENASE"/>
    <property type="match status" value="1"/>
</dbReference>
<dbReference type="Pfam" id="PF02771">
    <property type="entry name" value="Acyl-CoA_dh_N"/>
    <property type="match status" value="1"/>
</dbReference>
<reference evidence="10 11" key="1">
    <citation type="submission" date="2017-06" db="EMBL/GenBank/DDBJ databases">
        <authorList>
            <person name="Kim H.J."/>
            <person name="Triplett B.A."/>
        </authorList>
    </citation>
    <scope>NUCLEOTIDE SEQUENCE [LARGE SCALE GENOMIC DNA]</scope>
    <source>
        <strain evidence="10 11">DSM 14713</strain>
    </source>
</reference>
<dbReference type="SUPFAM" id="SSF47203">
    <property type="entry name" value="Acyl-CoA dehydrogenase C-terminal domain-like"/>
    <property type="match status" value="1"/>
</dbReference>
<evidence type="ECO:0000259" key="7">
    <source>
        <dbReference type="Pfam" id="PF02770"/>
    </source>
</evidence>
<protein>
    <submittedName>
        <fullName evidence="10">Acyl-CoA dehydrogenase</fullName>
    </submittedName>
</protein>
<dbReference type="Gene3D" id="1.20.140.10">
    <property type="entry name" value="Butyryl-CoA Dehydrogenase, subunit A, domain 3"/>
    <property type="match status" value="1"/>
</dbReference>
<evidence type="ECO:0000256" key="1">
    <source>
        <dbReference type="ARBA" id="ARBA00001974"/>
    </source>
</evidence>
<dbReference type="Pfam" id="PF00441">
    <property type="entry name" value="Acyl-CoA_dh_1"/>
    <property type="match status" value="1"/>
</dbReference>
<dbReference type="InterPro" id="IPR006091">
    <property type="entry name" value="Acyl-CoA_Oxase/DH_mid-dom"/>
</dbReference>
<dbReference type="InterPro" id="IPR036250">
    <property type="entry name" value="AcylCo_DH-like_C"/>
</dbReference>
<dbReference type="GO" id="GO:0050660">
    <property type="term" value="F:flavin adenine dinucleotide binding"/>
    <property type="evidence" value="ECO:0007669"/>
    <property type="project" value="InterPro"/>
</dbReference>
<gene>
    <name evidence="10" type="ORF">MEBOL_004248</name>
</gene>
<dbReference type="InterPro" id="IPR037069">
    <property type="entry name" value="AcylCoA_DH/ox_N_sf"/>
</dbReference>
<accession>A0A250IIN3</accession>
<dbReference type="Gene3D" id="1.10.540.10">
    <property type="entry name" value="Acyl-CoA dehydrogenase/oxidase, N-terminal domain"/>
    <property type="match status" value="1"/>
</dbReference>
<dbReference type="InterPro" id="IPR052166">
    <property type="entry name" value="Diverse_Acyl-CoA_DH"/>
</dbReference>
<dbReference type="InterPro" id="IPR013786">
    <property type="entry name" value="AcylCoA_DH/ox_N"/>
</dbReference>
<keyword evidence="3 5" id="KW-0285">Flavoprotein</keyword>
<evidence type="ECO:0000256" key="5">
    <source>
        <dbReference type="RuleBase" id="RU362125"/>
    </source>
</evidence>
<dbReference type="InterPro" id="IPR009075">
    <property type="entry name" value="AcylCo_DH/oxidase_C"/>
</dbReference>
<dbReference type="Pfam" id="PF02770">
    <property type="entry name" value="Acyl-CoA_dh_M"/>
    <property type="match status" value="1"/>
</dbReference>
<dbReference type="SUPFAM" id="SSF56645">
    <property type="entry name" value="Acyl-CoA dehydrogenase NM domain-like"/>
    <property type="match status" value="1"/>
</dbReference>
<feature type="domain" description="Acyl-CoA dehydrogenase/oxidase N-terminal" evidence="8">
    <location>
        <begin position="45"/>
        <end position="163"/>
    </location>
</feature>
<dbReference type="Pfam" id="PF12806">
    <property type="entry name" value="Acyl-CoA_dh_C"/>
    <property type="match status" value="1"/>
</dbReference>
<dbReference type="Gene3D" id="2.40.110.10">
    <property type="entry name" value="Butyryl-CoA Dehydrogenase, subunit A, domain 2"/>
    <property type="match status" value="1"/>
</dbReference>
<dbReference type="KEGG" id="mbd:MEBOL_004248"/>
<proteinExistence type="inferred from homology"/>
<sequence>MPMTAPASNPLLSDRDVDFQLHEVLDTESLCRLPAFADHSRETFTLFLDSTRRFARDVLAPTYRLMDAEPPSFRDGRVHTHPLMRALYPQLVELGLLSATRPVEVGGQQLPLTVYSLASAYLMAANLSAYAFIGLTAGAAHLIEAFGTPWLKDTLMAPMYSGEWTGTMALTEPQAGSSLADVRTRATPAEHGSYRISGSKIFISGGDQDFTQNVVHLTLARVDGAPPGTRGLSLFAIPARRLEGGRLVDNDVRVTGAIHKIGWKGIPSLALNYGEGGDCHGWLVGQEGKGLTHMFQMMNEARIMVGLNGVATASVAYQEALAYACNRPQGRLAWEKDAARPQRPIVEHADVRRMLLRQKTIVEGGLSLLAAAAWYADVAAHGATPEERERAGLLVDLLTPLAKTFPAEKGFEANTLAVQVHGGYGYSTEYLPEAWLRDQKLNSIHEGTTGIQGLDLLGRKVVAAGGAALRAFGEEVDATVERARQAGVDPAWGEALEKATRDVMELTLELGAAGMAGDVERMLRHSADYMELFSVLAVAWRWLAQAAAAREGLSRGLEGQEGRDFYEGKLAAAQYWLHTELPRVGLLVTLCRTGEDSYTRMKPGWF</sequence>
<feature type="domain" description="Acyl-CoA dehydrogenase/oxidase C-terminal" evidence="6">
    <location>
        <begin position="288"/>
        <end position="454"/>
    </location>
</feature>
<dbReference type="Proteomes" id="UP000217289">
    <property type="component" value="Chromosome"/>
</dbReference>
<comment type="similarity">
    <text evidence="2 5">Belongs to the acyl-CoA dehydrogenase family.</text>
</comment>
<dbReference type="PANTHER" id="PTHR42803:SF3">
    <property type="entry name" value="ACYL-COA DEHYDROGENASE-RELATED"/>
    <property type="match status" value="1"/>
</dbReference>
<evidence type="ECO:0000259" key="8">
    <source>
        <dbReference type="Pfam" id="PF02771"/>
    </source>
</evidence>
<keyword evidence="4 5" id="KW-0274">FAD</keyword>
<evidence type="ECO:0000259" key="9">
    <source>
        <dbReference type="Pfam" id="PF12806"/>
    </source>
</evidence>
<dbReference type="GO" id="GO:0016627">
    <property type="term" value="F:oxidoreductase activity, acting on the CH-CH group of donors"/>
    <property type="evidence" value="ECO:0007669"/>
    <property type="project" value="InterPro"/>
</dbReference>
<feature type="domain" description="Acyl-CoA oxidase/dehydrogenase middle" evidence="7">
    <location>
        <begin position="168"/>
        <end position="267"/>
    </location>
</feature>
<dbReference type="AlphaFoldDB" id="A0A250IIN3"/>
<dbReference type="EMBL" id="CP022163">
    <property type="protein sequence ID" value="ATB30786.1"/>
    <property type="molecule type" value="Genomic_DNA"/>
</dbReference>
<evidence type="ECO:0000259" key="6">
    <source>
        <dbReference type="Pfam" id="PF00441"/>
    </source>
</evidence>
<dbReference type="InterPro" id="IPR025878">
    <property type="entry name" value="Acyl-CoA_dh-like_C_dom"/>
</dbReference>
<evidence type="ECO:0000256" key="2">
    <source>
        <dbReference type="ARBA" id="ARBA00009347"/>
    </source>
</evidence>
<evidence type="ECO:0000313" key="11">
    <source>
        <dbReference type="Proteomes" id="UP000217289"/>
    </source>
</evidence>
<name>A0A250IIN3_9BACT</name>
<keyword evidence="5" id="KW-0560">Oxidoreductase</keyword>
<dbReference type="InterPro" id="IPR009100">
    <property type="entry name" value="AcylCoA_DH/oxidase_NM_dom_sf"/>
</dbReference>
<keyword evidence="11" id="KW-1185">Reference proteome</keyword>
<evidence type="ECO:0000256" key="3">
    <source>
        <dbReference type="ARBA" id="ARBA00022630"/>
    </source>
</evidence>
<feature type="domain" description="Acetyl-CoA dehydrogenase-like C-terminal" evidence="9">
    <location>
        <begin position="473"/>
        <end position="601"/>
    </location>
</feature>
<evidence type="ECO:0000256" key="4">
    <source>
        <dbReference type="ARBA" id="ARBA00022827"/>
    </source>
</evidence>